<proteinExistence type="predicted"/>
<protein>
    <submittedName>
        <fullName evidence="6">Replication protein A 70 kDa DNA-binding subunit B-like</fullName>
    </submittedName>
</protein>
<dbReference type="GO" id="GO:0003677">
    <property type="term" value="F:DNA binding"/>
    <property type="evidence" value="ECO:0007669"/>
    <property type="project" value="UniProtKB-KW"/>
</dbReference>
<evidence type="ECO:0000256" key="2">
    <source>
        <dbReference type="SAM" id="Coils"/>
    </source>
</evidence>
<dbReference type="PANTHER" id="PTHR47165:SF4">
    <property type="entry name" value="OS03G0429900 PROTEIN"/>
    <property type="match status" value="1"/>
</dbReference>
<feature type="domain" description="Replication protein A OB" evidence="5">
    <location>
        <begin position="288"/>
        <end position="384"/>
    </location>
</feature>
<feature type="domain" description="Replication factor A C-terminal" evidence="4">
    <location>
        <begin position="449"/>
        <end position="575"/>
    </location>
</feature>
<dbReference type="Gene3D" id="2.40.50.140">
    <property type="entry name" value="Nucleic acid-binding proteins"/>
    <property type="match status" value="4"/>
</dbReference>
<keyword evidence="1" id="KW-0238">DNA-binding</keyword>
<dbReference type="SUPFAM" id="SSF50249">
    <property type="entry name" value="Nucleic acid-binding proteins"/>
    <property type="match status" value="4"/>
</dbReference>
<gene>
    <name evidence="6" type="ORF">Adt_35921</name>
</gene>
<dbReference type="InterPro" id="IPR013955">
    <property type="entry name" value="Rep_factor-A_C"/>
</dbReference>
<keyword evidence="7" id="KW-1185">Reference proteome</keyword>
<reference evidence="7" key="1">
    <citation type="submission" date="2024-07" db="EMBL/GenBank/DDBJ databases">
        <title>Two chromosome-level genome assemblies of Korean endemic species Abeliophyllum distichum and Forsythia ovata (Oleaceae).</title>
        <authorList>
            <person name="Jang H."/>
        </authorList>
    </citation>
    <scope>NUCLEOTIDE SEQUENCE [LARGE SCALE GENOMIC DNA]</scope>
</reference>
<organism evidence="6 7">
    <name type="scientific">Abeliophyllum distichum</name>
    <dbReference type="NCBI Taxonomy" id="126358"/>
    <lineage>
        <taxon>Eukaryota</taxon>
        <taxon>Viridiplantae</taxon>
        <taxon>Streptophyta</taxon>
        <taxon>Embryophyta</taxon>
        <taxon>Tracheophyta</taxon>
        <taxon>Spermatophyta</taxon>
        <taxon>Magnoliopsida</taxon>
        <taxon>eudicotyledons</taxon>
        <taxon>Gunneridae</taxon>
        <taxon>Pentapetalae</taxon>
        <taxon>asterids</taxon>
        <taxon>lamiids</taxon>
        <taxon>Lamiales</taxon>
        <taxon>Oleaceae</taxon>
        <taxon>Forsythieae</taxon>
        <taxon>Abeliophyllum</taxon>
    </lineage>
</organism>
<comment type="caution">
    <text evidence="6">The sequence shown here is derived from an EMBL/GenBank/DDBJ whole genome shotgun (WGS) entry which is preliminary data.</text>
</comment>
<sequence>MVTTEDHDKCVLELRKKEQRNKRRRERNAEARREELIQVQHHDRSSHVAAAEKRLLRNRQRREVNAKKKELREQEYARLEGVGLLQNKRSKRLVQLPSSRGLVVDCSVEGSIDKGNDIVGQRIHLHGEHFTSTENEFPARCEGVLHDQGSTSGSIMAFQPKLIPDVSPGQTSWTAKVVVAEKNVSRTAQRSPVKYQNMVLVDPQGNKVHATIYNNDITAFQDTLLLSKTYLISNAIVRHTDPKYKATAGPVQWTINGRTRIEELDENHDDLVFSTYDLVSFDNLQEYMDSKDEIGVVGLAIGILPKKVVQTKNGSESHIQEIILVNERFQTVLLRMWDRFVDNECHQISAIMNDRPVILGKNLRVSSFNGMAVSTKANSSIVINPSFQGVHYLTVWADENVEKLEEVVSHKTYLHPSMSINVHPPAKHKIQEIKDIPHLLSEKGEHFFWLQGTMSIQIMQQSFWYMCCSICNKSSHVNFDEMYQCLYCKCEGAREKPRAKAYIQVQDSTGCIDATMIGKTAQAFLQCTADILMQLTTQEDESVTSIRTSVDDEHILYVRATERSVDGIQVKYDVVFLIDPVTELDTPMRPETSSDVNLTFRRTSFSRGRKGKQIVNSQDEEHEGLNDSTIPSQLVENRDHSVVGDFSEEDDVPVQQQFETTVLTAWDEFVVNQCTAISAILTTSPVILATNLRVSSFNGLGLCTKSKTSIYINPPFKQLTLLHSWVDDSIEILETIRSKKSYLTSTSKSIAHPPAEMIVLIKDVPRLLTEGNEDLLNHIRTSTTEEHVLYVKAVNNSRRCTRLKYDIIFMLNPMLSTITCSNPTNKTSSSVMLQTVNTDCAGINRKADEQLDLTILSLEASNPSKQAEKHIGYKIIKDIGFHEAPDLFLHPAIVGDSTAHFEH</sequence>
<dbReference type="InterPro" id="IPR012340">
    <property type="entry name" value="NA-bd_OB-fold"/>
</dbReference>
<dbReference type="AlphaFoldDB" id="A0ABD1QG48"/>
<dbReference type="PANTHER" id="PTHR47165">
    <property type="entry name" value="OS03G0429900 PROTEIN"/>
    <property type="match status" value="1"/>
</dbReference>
<evidence type="ECO:0000259" key="5">
    <source>
        <dbReference type="Pfam" id="PF16900"/>
    </source>
</evidence>
<dbReference type="Pfam" id="PF16900">
    <property type="entry name" value="REPA_OB_2"/>
    <property type="match status" value="1"/>
</dbReference>
<evidence type="ECO:0000313" key="6">
    <source>
        <dbReference type="EMBL" id="KAL2475185.1"/>
    </source>
</evidence>
<evidence type="ECO:0000259" key="4">
    <source>
        <dbReference type="Pfam" id="PF08646"/>
    </source>
</evidence>
<dbReference type="InterPro" id="IPR031657">
    <property type="entry name" value="REPA_OB_2"/>
</dbReference>
<dbReference type="InterPro" id="IPR003871">
    <property type="entry name" value="RFA1B/D_OB_1st"/>
</dbReference>
<evidence type="ECO:0000313" key="7">
    <source>
        <dbReference type="Proteomes" id="UP001604336"/>
    </source>
</evidence>
<evidence type="ECO:0000256" key="1">
    <source>
        <dbReference type="ARBA" id="ARBA00023125"/>
    </source>
</evidence>
<feature type="coiled-coil region" evidence="2">
    <location>
        <begin position="14"/>
        <end position="77"/>
    </location>
</feature>
<name>A0ABD1QG48_9LAMI</name>
<evidence type="ECO:0000259" key="3">
    <source>
        <dbReference type="Pfam" id="PF02721"/>
    </source>
</evidence>
<keyword evidence="2" id="KW-0175">Coiled coil</keyword>
<dbReference type="Proteomes" id="UP001604336">
    <property type="component" value="Unassembled WGS sequence"/>
</dbReference>
<feature type="domain" description="Replication protein A 70 kDa DNA-binding subunit B/D first OB fold" evidence="3">
    <location>
        <begin position="163"/>
        <end position="248"/>
    </location>
</feature>
<dbReference type="Pfam" id="PF08646">
    <property type="entry name" value="Rep_fac-A_C"/>
    <property type="match status" value="1"/>
</dbReference>
<dbReference type="Pfam" id="PF02721">
    <property type="entry name" value="DUF223"/>
    <property type="match status" value="1"/>
</dbReference>
<dbReference type="EMBL" id="JBFOLK010000011">
    <property type="protein sequence ID" value="KAL2475185.1"/>
    <property type="molecule type" value="Genomic_DNA"/>
</dbReference>
<accession>A0ABD1QG48</accession>